<dbReference type="PROSITE" id="PS51257">
    <property type="entry name" value="PROKAR_LIPOPROTEIN"/>
    <property type="match status" value="1"/>
</dbReference>
<dbReference type="InterPro" id="IPR008719">
    <property type="entry name" value="N2O_reductase_NosL"/>
</dbReference>
<sequence>MTLGSRTISAIIFAGGLVVLAGCQEQVSETLPPPIAMTEEAVGYFCQMNILEHPGPKAQIHLDGLPYPLFFSQVRDGIAYDRMPEQNYKIRVIYVTDMSKSADWNNVGRENWIAATSAHFVVGSNMAGGMGSPELVPFSNPDDAQKFAEQHGGQVVRLADIDDATVLDNAALNMSHPSDEIAHTPDEDDYRGRLEKLRKE</sequence>
<protein>
    <submittedName>
        <fullName evidence="2">Nitrous oxide reductase accessory protein NosL</fullName>
    </submittedName>
</protein>
<name>A0ABT6GEK4_9PROT</name>
<dbReference type="Gene3D" id="3.30.70.2060">
    <property type="match status" value="1"/>
</dbReference>
<dbReference type="EMBL" id="JARSBO010000008">
    <property type="protein sequence ID" value="MDG4720424.1"/>
    <property type="molecule type" value="Genomic_DNA"/>
</dbReference>
<proteinExistence type="predicted"/>
<organism evidence="2 3">
    <name type="scientific">Thalassospira aquimaris</name>
    <dbReference type="NCBI Taxonomy" id="3037796"/>
    <lineage>
        <taxon>Bacteria</taxon>
        <taxon>Pseudomonadati</taxon>
        <taxon>Pseudomonadota</taxon>
        <taxon>Alphaproteobacteria</taxon>
        <taxon>Rhodospirillales</taxon>
        <taxon>Thalassospiraceae</taxon>
        <taxon>Thalassospira</taxon>
    </lineage>
</organism>
<keyword evidence="3" id="KW-1185">Reference proteome</keyword>
<accession>A0ABT6GEK4</accession>
<feature type="compositionally biased region" description="Basic and acidic residues" evidence="1">
    <location>
        <begin position="177"/>
        <end position="200"/>
    </location>
</feature>
<dbReference type="PANTHER" id="PTHR41247:SF1">
    <property type="entry name" value="HTH-TYPE TRANSCRIPTIONAL REPRESSOR YCNK"/>
    <property type="match status" value="1"/>
</dbReference>
<dbReference type="PANTHER" id="PTHR41247">
    <property type="entry name" value="HTH-TYPE TRANSCRIPTIONAL REPRESSOR YCNK"/>
    <property type="match status" value="1"/>
</dbReference>
<feature type="region of interest" description="Disordered" evidence="1">
    <location>
        <begin position="176"/>
        <end position="200"/>
    </location>
</feature>
<evidence type="ECO:0000313" key="3">
    <source>
        <dbReference type="Proteomes" id="UP001529180"/>
    </source>
</evidence>
<gene>
    <name evidence="2" type="ORF">P7680_15585</name>
</gene>
<dbReference type="RefSeq" id="WP_114102198.1">
    <property type="nucleotide sequence ID" value="NZ_JARSBO010000008.1"/>
</dbReference>
<dbReference type="Gene3D" id="3.30.70.2050">
    <property type="match status" value="1"/>
</dbReference>
<dbReference type="Proteomes" id="UP001529180">
    <property type="component" value="Unassembled WGS sequence"/>
</dbReference>
<evidence type="ECO:0000256" key="1">
    <source>
        <dbReference type="SAM" id="MobiDB-lite"/>
    </source>
</evidence>
<dbReference type="SUPFAM" id="SSF160387">
    <property type="entry name" value="NosL/MerB-like"/>
    <property type="match status" value="1"/>
</dbReference>
<reference evidence="2 3" key="1">
    <citation type="submission" date="2023-03" db="EMBL/GenBank/DDBJ databases">
        <title>Strain FZY0004 represents a novel species in the genus Thalassospira isolated from seawater.</title>
        <authorList>
            <person name="Fu Z.-Y."/>
        </authorList>
    </citation>
    <scope>NUCLEOTIDE SEQUENCE [LARGE SCALE GENOMIC DNA]</scope>
    <source>
        <strain evidence="2 3">FZY0004</strain>
    </source>
</reference>
<comment type="caution">
    <text evidence="2">The sequence shown here is derived from an EMBL/GenBank/DDBJ whole genome shotgun (WGS) entry which is preliminary data.</text>
</comment>
<evidence type="ECO:0000313" key="2">
    <source>
        <dbReference type="EMBL" id="MDG4720424.1"/>
    </source>
</evidence>
<dbReference type="Pfam" id="PF05573">
    <property type="entry name" value="NosL"/>
    <property type="match status" value="1"/>
</dbReference>